<keyword evidence="2" id="KW-0378">Hydrolase</keyword>
<dbReference type="InterPro" id="IPR000073">
    <property type="entry name" value="AB_hydrolase_1"/>
</dbReference>
<feature type="domain" description="AB hydrolase-1" evidence="1">
    <location>
        <begin position="44"/>
        <end position="289"/>
    </location>
</feature>
<dbReference type="InterPro" id="IPR050266">
    <property type="entry name" value="AB_hydrolase_sf"/>
</dbReference>
<accession>A0ABX7T7W1</accession>
<sequence>MTIENPASITPQSVEQWRKDGQFVDWQGHQIFVRTGGDPSAPPLLLLHGFPTSSLDWLPMWAELTARYRVVAFDFLGFGFSDKPTRHPYDLQEQSDLAAYLAETLLGQGFHLLVHDYGVSPGQELLARQGEGKMAHELLSCAFLNGGLLPAQHRARPIQKLLTGPFGWLFVRLMNRERFGKSFSEVFGKDTQPGAAELDAYWAVIRTNGGHRLQHKLLHYIADRRTHGPRWEAQLTHPPCPIALINGTQDPVSGGHLVDAVAALNPEVPAWRLDHLGHYPQTEGAADVMAAYAEFRGGL</sequence>
<dbReference type="EMBL" id="CP071794">
    <property type="protein sequence ID" value="QTD57700.1"/>
    <property type="molecule type" value="Genomic_DNA"/>
</dbReference>
<evidence type="ECO:0000313" key="3">
    <source>
        <dbReference type="Proteomes" id="UP000663923"/>
    </source>
</evidence>
<dbReference type="SUPFAM" id="SSF53474">
    <property type="entry name" value="alpha/beta-Hydrolases"/>
    <property type="match status" value="1"/>
</dbReference>
<protein>
    <submittedName>
        <fullName evidence="2">Alpha/beta hydrolase</fullName>
    </submittedName>
</protein>
<dbReference type="GO" id="GO:0016787">
    <property type="term" value="F:hydrolase activity"/>
    <property type="evidence" value="ECO:0007669"/>
    <property type="project" value="UniProtKB-KW"/>
</dbReference>
<organism evidence="2 3">
    <name type="scientific">Parasphingorhabdus cellanae</name>
    <dbReference type="NCBI Taxonomy" id="2806553"/>
    <lineage>
        <taxon>Bacteria</taxon>
        <taxon>Pseudomonadati</taxon>
        <taxon>Pseudomonadota</taxon>
        <taxon>Alphaproteobacteria</taxon>
        <taxon>Sphingomonadales</taxon>
        <taxon>Sphingomonadaceae</taxon>
        <taxon>Parasphingorhabdus</taxon>
    </lineage>
</organism>
<dbReference type="Pfam" id="PF12697">
    <property type="entry name" value="Abhydrolase_6"/>
    <property type="match status" value="1"/>
</dbReference>
<name>A0ABX7T7W1_9SPHN</name>
<dbReference type="PANTHER" id="PTHR43798:SF33">
    <property type="entry name" value="HYDROLASE, PUTATIVE (AFU_ORTHOLOGUE AFUA_2G14860)-RELATED"/>
    <property type="match status" value="1"/>
</dbReference>
<dbReference type="InterPro" id="IPR029058">
    <property type="entry name" value="AB_hydrolase_fold"/>
</dbReference>
<reference evidence="2 3" key="1">
    <citation type="submission" date="2021-03" db="EMBL/GenBank/DDBJ databases">
        <title>Complete genome of Parasphingorhabdus_sp.JHSY0214.</title>
        <authorList>
            <person name="Yoo J.H."/>
            <person name="Bae J.W."/>
        </authorList>
    </citation>
    <scope>NUCLEOTIDE SEQUENCE [LARGE SCALE GENOMIC DNA]</scope>
    <source>
        <strain evidence="2 3">JHSY0214</strain>
    </source>
</reference>
<dbReference type="Proteomes" id="UP000663923">
    <property type="component" value="Chromosome"/>
</dbReference>
<proteinExistence type="predicted"/>
<evidence type="ECO:0000259" key="1">
    <source>
        <dbReference type="Pfam" id="PF12697"/>
    </source>
</evidence>
<gene>
    <name evidence="2" type="ORF">J4G78_03960</name>
</gene>
<dbReference type="Gene3D" id="3.40.50.1820">
    <property type="entry name" value="alpha/beta hydrolase"/>
    <property type="match status" value="1"/>
</dbReference>
<evidence type="ECO:0000313" key="2">
    <source>
        <dbReference type="EMBL" id="QTD57700.1"/>
    </source>
</evidence>
<keyword evidence="3" id="KW-1185">Reference proteome</keyword>
<dbReference type="PANTHER" id="PTHR43798">
    <property type="entry name" value="MONOACYLGLYCEROL LIPASE"/>
    <property type="match status" value="1"/>
</dbReference>